<feature type="region of interest" description="Disordered" evidence="1">
    <location>
        <begin position="1"/>
        <end position="84"/>
    </location>
</feature>
<sequence length="487" mass="50826">MNSASGTPYFPPPPGQFGRLPPQPPFRPQQHAPPYTQQAYPPSQIASEYVPTRSAGPVPGSYCAAQKPPLSAAPGQKPQQVHGYAPYGPIPGLVAGGTAPGPVAQSHSIPAPAIHTAGTWPQAVPAMAPGNMPPPPPGPPPPASAQHEQQNAGYAPSPTTYSVAYVPSPMSSVSSPVHGFGSIVRPPMAASACVPPCDTPQVPFQLPYTQTFTVSGHSAPAPIPSPVESTSNASGGFGATQYRPDPVLAMTTLTNISMQPVDGVGRPAAQNQSAQPTHHPYHFAVTETQPAPRPMATPTVESAQTAYGGWPASLSVLDMARFLPCPTSAAARTDCKPPQTICQSASAVVSPLVQGNSYYELAGEDICPPAHIKPAPQKTGAMVTPLVEENRYHELAGKDIYPPAHIQPASQKTRAVANPFMEENSYHELAGEDVCPPAHIELPSQKTIAAAPENAVDTHAGVRPATWLIPGLGKEISKHFNEGPQTR</sequence>
<reference evidence="3" key="5">
    <citation type="submission" date="2018-04" db="UniProtKB">
        <authorList>
            <consortium name="EnsemblFungi"/>
        </authorList>
    </citation>
    <scope>IDENTIFICATION</scope>
    <source>
        <strain evidence="3">R3-111a-1</strain>
    </source>
</reference>
<dbReference type="Proteomes" id="UP000006039">
    <property type="component" value="Unassembled WGS sequence"/>
</dbReference>
<reference evidence="3" key="4">
    <citation type="journal article" date="2015" name="G3 (Bethesda)">
        <title>Genome sequences of three phytopathogenic species of the Magnaporthaceae family of fungi.</title>
        <authorList>
            <person name="Okagaki L.H."/>
            <person name="Nunes C.C."/>
            <person name="Sailsbery J."/>
            <person name="Clay B."/>
            <person name="Brown D."/>
            <person name="John T."/>
            <person name="Oh Y."/>
            <person name="Young N."/>
            <person name="Fitzgerald M."/>
            <person name="Haas B.J."/>
            <person name="Zeng Q."/>
            <person name="Young S."/>
            <person name="Adiconis X."/>
            <person name="Fan L."/>
            <person name="Levin J.Z."/>
            <person name="Mitchell T.K."/>
            <person name="Okubara P.A."/>
            <person name="Farman M.L."/>
            <person name="Kohn L.M."/>
            <person name="Birren B."/>
            <person name="Ma L.-J."/>
            <person name="Dean R.A."/>
        </authorList>
    </citation>
    <scope>NUCLEOTIDE SEQUENCE</scope>
    <source>
        <strain evidence="3">R3-111a-1</strain>
    </source>
</reference>
<organism evidence="2">
    <name type="scientific">Gaeumannomyces tritici (strain R3-111a-1)</name>
    <name type="common">Wheat and barley take-all root rot fungus</name>
    <name type="synonym">Gaeumannomyces graminis var. tritici</name>
    <dbReference type="NCBI Taxonomy" id="644352"/>
    <lineage>
        <taxon>Eukaryota</taxon>
        <taxon>Fungi</taxon>
        <taxon>Dikarya</taxon>
        <taxon>Ascomycota</taxon>
        <taxon>Pezizomycotina</taxon>
        <taxon>Sordariomycetes</taxon>
        <taxon>Sordariomycetidae</taxon>
        <taxon>Magnaporthales</taxon>
        <taxon>Magnaporthaceae</taxon>
        <taxon>Gaeumannomyces</taxon>
    </lineage>
</organism>
<evidence type="ECO:0000313" key="3">
    <source>
        <dbReference type="EnsemblFungi" id="EJT69447"/>
    </source>
</evidence>
<dbReference type="GeneID" id="20353524"/>
<evidence type="ECO:0000256" key="1">
    <source>
        <dbReference type="SAM" id="MobiDB-lite"/>
    </source>
</evidence>
<feature type="compositionally biased region" description="Polar residues" evidence="1">
    <location>
        <begin position="35"/>
        <end position="46"/>
    </location>
</feature>
<protein>
    <submittedName>
        <fullName evidence="2 3">Uncharacterized protein</fullName>
    </submittedName>
</protein>
<reference evidence="4" key="1">
    <citation type="submission" date="2010-07" db="EMBL/GenBank/DDBJ databases">
        <title>The genome sequence of Gaeumannomyces graminis var. tritici strain R3-111a-1.</title>
        <authorList>
            <consortium name="The Broad Institute Genome Sequencing Platform"/>
            <person name="Ma L.-J."/>
            <person name="Dead R."/>
            <person name="Young S."/>
            <person name="Zeng Q."/>
            <person name="Koehrsen M."/>
            <person name="Alvarado L."/>
            <person name="Berlin A."/>
            <person name="Chapman S.B."/>
            <person name="Chen Z."/>
            <person name="Freedman E."/>
            <person name="Gellesch M."/>
            <person name="Goldberg J."/>
            <person name="Griggs A."/>
            <person name="Gujja S."/>
            <person name="Heilman E.R."/>
            <person name="Heiman D."/>
            <person name="Hepburn T."/>
            <person name="Howarth C."/>
            <person name="Jen D."/>
            <person name="Larson L."/>
            <person name="Mehta T."/>
            <person name="Neiman D."/>
            <person name="Pearson M."/>
            <person name="Roberts A."/>
            <person name="Saif S."/>
            <person name="Shea T."/>
            <person name="Shenoy N."/>
            <person name="Sisk P."/>
            <person name="Stolte C."/>
            <person name="Sykes S."/>
            <person name="Walk T."/>
            <person name="White J."/>
            <person name="Yandava C."/>
            <person name="Haas B."/>
            <person name="Nusbaum C."/>
            <person name="Birren B."/>
        </authorList>
    </citation>
    <scope>NUCLEOTIDE SEQUENCE [LARGE SCALE GENOMIC DNA]</scope>
    <source>
        <strain evidence="4">R3-111a-1</strain>
    </source>
</reference>
<dbReference type="HOGENOM" id="CLU_560248_0_0_1"/>
<feature type="compositionally biased region" description="Pro residues" evidence="1">
    <location>
        <begin position="9"/>
        <end position="27"/>
    </location>
</feature>
<name>J3PHT5_GAET3</name>
<dbReference type="EnsemblFungi" id="EJT69447">
    <property type="protein sequence ID" value="EJT69447"/>
    <property type="gene ID" value="GGTG_13066"/>
</dbReference>
<reference evidence="2" key="2">
    <citation type="submission" date="2010-07" db="EMBL/GenBank/DDBJ databases">
        <authorList>
            <consortium name="The Broad Institute Genome Sequencing Platform"/>
            <consortium name="Broad Institute Genome Sequencing Center for Infectious Disease"/>
            <person name="Ma L.-J."/>
            <person name="Dead R."/>
            <person name="Young S."/>
            <person name="Zeng Q."/>
            <person name="Koehrsen M."/>
            <person name="Alvarado L."/>
            <person name="Berlin A."/>
            <person name="Chapman S.B."/>
            <person name="Chen Z."/>
            <person name="Freedman E."/>
            <person name="Gellesch M."/>
            <person name="Goldberg J."/>
            <person name="Griggs A."/>
            <person name="Gujja S."/>
            <person name="Heilman E.R."/>
            <person name="Heiman D."/>
            <person name="Hepburn T."/>
            <person name="Howarth C."/>
            <person name="Jen D."/>
            <person name="Larson L."/>
            <person name="Mehta T."/>
            <person name="Neiman D."/>
            <person name="Pearson M."/>
            <person name="Roberts A."/>
            <person name="Saif S."/>
            <person name="Shea T."/>
            <person name="Shenoy N."/>
            <person name="Sisk P."/>
            <person name="Stolte C."/>
            <person name="Sykes S."/>
            <person name="Walk T."/>
            <person name="White J."/>
            <person name="Yandava C."/>
            <person name="Haas B."/>
            <person name="Nusbaum C."/>
            <person name="Birren B."/>
        </authorList>
    </citation>
    <scope>NUCLEOTIDE SEQUENCE</scope>
    <source>
        <strain evidence="2">R3-111a-1</strain>
    </source>
</reference>
<gene>
    <name evidence="3" type="primary">20353524</name>
    <name evidence="2" type="ORF">GGTG_13066</name>
</gene>
<feature type="region of interest" description="Disordered" evidence="1">
    <location>
        <begin position="123"/>
        <end position="158"/>
    </location>
</feature>
<dbReference type="RefSeq" id="XP_009229232.1">
    <property type="nucleotide sequence ID" value="XM_009230968.1"/>
</dbReference>
<dbReference type="EMBL" id="GL385404">
    <property type="protein sequence ID" value="EJT69447.1"/>
    <property type="molecule type" value="Genomic_DNA"/>
</dbReference>
<feature type="compositionally biased region" description="Pro residues" evidence="1">
    <location>
        <begin position="131"/>
        <end position="143"/>
    </location>
</feature>
<feature type="compositionally biased region" description="Polar residues" evidence="1">
    <location>
        <begin position="146"/>
        <end position="158"/>
    </location>
</feature>
<dbReference type="AlphaFoldDB" id="J3PHT5"/>
<dbReference type="VEuPathDB" id="FungiDB:GGTG_13066"/>
<evidence type="ECO:0000313" key="4">
    <source>
        <dbReference type="Proteomes" id="UP000006039"/>
    </source>
</evidence>
<proteinExistence type="predicted"/>
<evidence type="ECO:0000313" key="2">
    <source>
        <dbReference type="EMBL" id="EJT69447.1"/>
    </source>
</evidence>
<keyword evidence="4" id="KW-1185">Reference proteome</keyword>
<reference evidence="2" key="3">
    <citation type="submission" date="2010-09" db="EMBL/GenBank/DDBJ databases">
        <title>Annotation of Gaeumannomyces graminis var. tritici R3-111a-1.</title>
        <authorList>
            <consortium name="The Broad Institute Genome Sequencing Platform"/>
            <person name="Ma L.-J."/>
            <person name="Dead R."/>
            <person name="Young S.K."/>
            <person name="Zeng Q."/>
            <person name="Gargeya S."/>
            <person name="Fitzgerald M."/>
            <person name="Haas B."/>
            <person name="Abouelleil A."/>
            <person name="Alvarado L."/>
            <person name="Arachchi H.M."/>
            <person name="Berlin A."/>
            <person name="Brown A."/>
            <person name="Chapman S.B."/>
            <person name="Chen Z."/>
            <person name="Dunbar C."/>
            <person name="Freedman E."/>
            <person name="Gearin G."/>
            <person name="Gellesch M."/>
            <person name="Goldberg J."/>
            <person name="Griggs A."/>
            <person name="Gujja S."/>
            <person name="Heiman D."/>
            <person name="Howarth C."/>
            <person name="Larson L."/>
            <person name="Lui A."/>
            <person name="MacDonald P.J.P."/>
            <person name="Mehta T."/>
            <person name="Montmayeur A."/>
            <person name="Murphy C."/>
            <person name="Neiman D."/>
            <person name="Pearson M."/>
            <person name="Priest M."/>
            <person name="Roberts A."/>
            <person name="Saif S."/>
            <person name="Shea T."/>
            <person name="Shenoy N."/>
            <person name="Sisk P."/>
            <person name="Stolte C."/>
            <person name="Sykes S."/>
            <person name="Yandava C."/>
            <person name="Wortman J."/>
            <person name="Nusbaum C."/>
            <person name="Birren B."/>
        </authorList>
    </citation>
    <scope>NUCLEOTIDE SEQUENCE</scope>
    <source>
        <strain evidence="2">R3-111a-1</strain>
    </source>
</reference>
<accession>J3PHT5</accession>